<dbReference type="GO" id="GO:0030154">
    <property type="term" value="P:cell differentiation"/>
    <property type="evidence" value="ECO:0007669"/>
    <property type="project" value="TreeGrafter"/>
</dbReference>
<dbReference type="InterPro" id="IPR036388">
    <property type="entry name" value="WH-like_DNA-bd_sf"/>
</dbReference>
<protein>
    <submittedName>
        <fullName evidence="7">ETS homologous factor-like</fullName>
    </submittedName>
</protein>
<evidence type="ECO:0000313" key="6">
    <source>
        <dbReference type="Proteomes" id="UP000504606"/>
    </source>
</evidence>
<keyword evidence="3" id="KW-0539">Nucleus</keyword>
<dbReference type="KEGG" id="foc:113203535"/>
<dbReference type="PROSITE" id="PS00345">
    <property type="entry name" value="ETS_DOMAIN_1"/>
    <property type="match status" value="1"/>
</dbReference>
<dbReference type="PRINTS" id="PR00454">
    <property type="entry name" value="ETSDOMAIN"/>
</dbReference>
<dbReference type="GO" id="GO:0000981">
    <property type="term" value="F:DNA-binding transcription factor activity, RNA polymerase II-specific"/>
    <property type="evidence" value="ECO:0007669"/>
    <property type="project" value="TreeGrafter"/>
</dbReference>
<dbReference type="InterPro" id="IPR046328">
    <property type="entry name" value="ETS_fam"/>
</dbReference>
<organism evidence="6 7">
    <name type="scientific">Frankliniella occidentalis</name>
    <name type="common">Western flower thrips</name>
    <name type="synonym">Euthrips occidentalis</name>
    <dbReference type="NCBI Taxonomy" id="133901"/>
    <lineage>
        <taxon>Eukaryota</taxon>
        <taxon>Metazoa</taxon>
        <taxon>Ecdysozoa</taxon>
        <taxon>Arthropoda</taxon>
        <taxon>Hexapoda</taxon>
        <taxon>Insecta</taxon>
        <taxon>Pterygota</taxon>
        <taxon>Neoptera</taxon>
        <taxon>Paraneoptera</taxon>
        <taxon>Thysanoptera</taxon>
        <taxon>Terebrantia</taxon>
        <taxon>Thripoidea</taxon>
        <taxon>Thripidae</taxon>
        <taxon>Frankliniella</taxon>
    </lineage>
</organism>
<name>A0A6J1RYP3_FRAOC</name>
<dbReference type="AlphaFoldDB" id="A0A6J1RYP3"/>
<evidence type="ECO:0000259" key="5">
    <source>
        <dbReference type="PROSITE" id="PS50061"/>
    </source>
</evidence>
<dbReference type="InterPro" id="IPR000418">
    <property type="entry name" value="Ets_dom"/>
</dbReference>
<evidence type="ECO:0000313" key="7">
    <source>
        <dbReference type="RefSeq" id="XP_026274069.2"/>
    </source>
</evidence>
<dbReference type="GO" id="GO:0005634">
    <property type="term" value="C:nucleus"/>
    <property type="evidence" value="ECO:0007669"/>
    <property type="project" value="UniProtKB-SubCell"/>
</dbReference>
<dbReference type="RefSeq" id="XP_026274069.2">
    <property type="nucleotide sequence ID" value="XM_026418284.2"/>
</dbReference>
<dbReference type="InterPro" id="IPR013761">
    <property type="entry name" value="SAM/pointed_sf"/>
</dbReference>
<keyword evidence="6" id="KW-1185">Reference proteome</keyword>
<dbReference type="SUPFAM" id="SSF47769">
    <property type="entry name" value="SAM/Pointed domain"/>
    <property type="match status" value="1"/>
</dbReference>
<dbReference type="SMART" id="SM00413">
    <property type="entry name" value="ETS"/>
    <property type="match status" value="1"/>
</dbReference>
<dbReference type="PROSITE" id="PS50061">
    <property type="entry name" value="ETS_DOMAIN_3"/>
    <property type="match status" value="1"/>
</dbReference>
<dbReference type="GeneID" id="113203535"/>
<feature type="region of interest" description="Disordered" evidence="4">
    <location>
        <begin position="200"/>
        <end position="235"/>
    </location>
</feature>
<dbReference type="OrthoDB" id="5975550at2759"/>
<dbReference type="Gene3D" id="1.10.10.10">
    <property type="entry name" value="Winged helix-like DNA-binding domain superfamily/Winged helix DNA-binding domain"/>
    <property type="match status" value="1"/>
</dbReference>
<dbReference type="Proteomes" id="UP000504606">
    <property type="component" value="Unplaced"/>
</dbReference>
<proteinExistence type="inferred from homology"/>
<comment type="similarity">
    <text evidence="1 3">Belongs to the ETS family.</text>
</comment>
<reference evidence="7" key="1">
    <citation type="submission" date="2025-08" db="UniProtKB">
        <authorList>
            <consortium name="RefSeq"/>
        </authorList>
    </citation>
    <scope>IDENTIFICATION</scope>
    <source>
        <tissue evidence="7">Whole organism</tissue>
    </source>
</reference>
<dbReference type="SUPFAM" id="SSF46785">
    <property type="entry name" value="Winged helix' DNA-binding domain"/>
    <property type="match status" value="1"/>
</dbReference>
<dbReference type="Pfam" id="PF00178">
    <property type="entry name" value="Ets"/>
    <property type="match status" value="1"/>
</dbReference>
<evidence type="ECO:0000256" key="3">
    <source>
        <dbReference type="RuleBase" id="RU004019"/>
    </source>
</evidence>
<evidence type="ECO:0000256" key="2">
    <source>
        <dbReference type="ARBA" id="ARBA00023125"/>
    </source>
</evidence>
<dbReference type="PANTHER" id="PTHR11849">
    <property type="entry name" value="ETS"/>
    <property type="match status" value="1"/>
</dbReference>
<sequence length="336" mass="37325">MSPSAVFWDAHSPDSSPAMYSPASVYPSHPNEWSKEYVSQWLQRLLGPSRTVGEVQRIIRQLGQPCGRALLTLGIKEITQRVVDAEVGCLIHDALHEELGSFLGSGNLGQDFLDLDNADSNQRVPKAEWLSLQSSDELYSSNFAALSPPAEPRIPHLYPDFGELCGIPTPPGSDAGNQEVPECPIPDVAASPGLAAVAPLPASPERRRGGRPKRHLGVAPPARVRRRSGSGDGQPGKRLWQFILGLLRNPNHKSIIRWEDEEDGVFSFVDGSKVAELWGREKVREKDMDYEKMTRTMRTYKNGAFIRHPRRLFYKFGPKANWRETKAPSVDVRSTA</sequence>
<gene>
    <name evidence="7" type="primary">LOC113203535</name>
</gene>
<evidence type="ECO:0000256" key="4">
    <source>
        <dbReference type="SAM" id="MobiDB-lite"/>
    </source>
</evidence>
<feature type="domain" description="ETS" evidence="5">
    <location>
        <begin position="237"/>
        <end position="317"/>
    </location>
</feature>
<dbReference type="PANTHER" id="PTHR11849:SF190">
    <property type="entry name" value="ETS-DOMAIN PROTEIN"/>
    <property type="match status" value="1"/>
</dbReference>
<dbReference type="InterPro" id="IPR036390">
    <property type="entry name" value="WH_DNA-bd_sf"/>
</dbReference>
<accession>A0A6J1RYP3</accession>
<dbReference type="GO" id="GO:0043565">
    <property type="term" value="F:sequence-specific DNA binding"/>
    <property type="evidence" value="ECO:0007669"/>
    <property type="project" value="InterPro"/>
</dbReference>
<keyword evidence="2 3" id="KW-0238">DNA-binding</keyword>
<comment type="subcellular location">
    <subcellularLocation>
        <location evidence="3">Nucleus</location>
    </subcellularLocation>
</comment>
<evidence type="ECO:0000256" key="1">
    <source>
        <dbReference type="ARBA" id="ARBA00005562"/>
    </source>
</evidence>